<dbReference type="InterPro" id="IPR032816">
    <property type="entry name" value="VTT_dom"/>
</dbReference>
<comment type="caution">
    <text evidence="3">The sequence shown here is derived from an EMBL/GenBank/DDBJ whole genome shotgun (WGS) entry which is preliminary data.</text>
</comment>
<reference evidence="3 4" key="1">
    <citation type="journal article" date="2016" name="Nat. Commun.">
        <title>Thousands of microbial genomes shed light on interconnected biogeochemical processes in an aquifer system.</title>
        <authorList>
            <person name="Anantharaman K."/>
            <person name="Brown C.T."/>
            <person name="Hug L.A."/>
            <person name="Sharon I."/>
            <person name="Castelle C.J."/>
            <person name="Probst A.J."/>
            <person name="Thomas B.C."/>
            <person name="Singh A."/>
            <person name="Wilkins M.J."/>
            <person name="Karaoz U."/>
            <person name="Brodie E.L."/>
            <person name="Williams K.H."/>
            <person name="Hubbard S.S."/>
            <person name="Banfield J.F."/>
        </authorList>
    </citation>
    <scope>NUCLEOTIDE SEQUENCE [LARGE SCALE GENOMIC DNA]</scope>
</reference>
<evidence type="ECO:0000259" key="2">
    <source>
        <dbReference type="Pfam" id="PF09335"/>
    </source>
</evidence>
<dbReference type="STRING" id="1798382.A3D77_00600"/>
<dbReference type="InterPro" id="IPR051311">
    <property type="entry name" value="DedA_domain"/>
</dbReference>
<sequence>MKNKKKYLLKNKIETLSESFWFRLGIFVFCVLLLLFVFDNREYLGHFKKLGYLGIFLVNVVGSSTVFLPLPSIISVFVSGSVWNPVWVGIVSGIGNSVGELVGYFLGFGGRGIYDHLRQGEKKMILRLEGWFKKGGFLLIVFSAMIPIPIFDFVGITAGLMNYPIWKFILATALGRILRNIIIAWSGARIIN</sequence>
<accession>A0A1F5ZL42</accession>
<evidence type="ECO:0000313" key="4">
    <source>
        <dbReference type="Proteomes" id="UP000176923"/>
    </source>
</evidence>
<keyword evidence="1" id="KW-0472">Membrane</keyword>
<feature type="domain" description="VTT" evidence="2">
    <location>
        <begin position="71"/>
        <end position="188"/>
    </location>
</feature>
<evidence type="ECO:0000256" key="1">
    <source>
        <dbReference type="SAM" id="Phobius"/>
    </source>
</evidence>
<evidence type="ECO:0000313" key="3">
    <source>
        <dbReference type="EMBL" id="OGG13206.1"/>
    </source>
</evidence>
<feature type="transmembrane region" description="Helical" evidence="1">
    <location>
        <begin position="135"/>
        <end position="159"/>
    </location>
</feature>
<name>A0A1F5ZL42_9BACT</name>
<keyword evidence="1" id="KW-1133">Transmembrane helix</keyword>
<keyword evidence="1" id="KW-0812">Transmembrane</keyword>
<feature type="transmembrane region" description="Helical" evidence="1">
    <location>
        <begin position="165"/>
        <end position="188"/>
    </location>
</feature>
<gene>
    <name evidence="3" type="ORF">A3D77_00600</name>
</gene>
<feature type="transmembrane region" description="Helical" evidence="1">
    <location>
        <begin position="86"/>
        <end position="114"/>
    </location>
</feature>
<proteinExistence type="predicted"/>
<protein>
    <recommendedName>
        <fullName evidence="2">VTT domain-containing protein</fullName>
    </recommendedName>
</protein>
<dbReference type="AlphaFoldDB" id="A0A1F5ZL42"/>
<dbReference type="Pfam" id="PF09335">
    <property type="entry name" value="VTT_dom"/>
    <property type="match status" value="1"/>
</dbReference>
<dbReference type="Proteomes" id="UP000176923">
    <property type="component" value="Unassembled WGS sequence"/>
</dbReference>
<organism evidence="3 4">
    <name type="scientific">Candidatus Gottesmanbacteria bacterium RIFCSPHIGHO2_02_FULL_39_11</name>
    <dbReference type="NCBI Taxonomy" id="1798382"/>
    <lineage>
        <taxon>Bacteria</taxon>
        <taxon>Candidatus Gottesmaniibacteriota</taxon>
    </lineage>
</organism>
<feature type="transmembrane region" description="Helical" evidence="1">
    <location>
        <begin position="20"/>
        <end position="38"/>
    </location>
</feature>
<dbReference type="EMBL" id="MFJL01000039">
    <property type="protein sequence ID" value="OGG13206.1"/>
    <property type="molecule type" value="Genomic_DNA"/>
</dbReference>
<feature type="transmembrane region" description="Helical" evidence="1">
    <location>
        <begin position="50"/>
        <end position="74"/>
    </location>
</feature>
<dbReference type="PANTHER" id="PTHR42709">
    <property type="entry name" value="ALKALINE PHOSPHATASE LIKE PROTEIN"/>
    <property type="match status" value="1"/>
</dbReference>